<feature type="signal peptide" evidence="3">
    <location>
        <begin position="1"/>
        <end position="30"/>
    </location>
</feature>
<evidence type="ECO:0000256" key="2">
    <source>
        <dbReference type="ARBA" id="ARBA00023136"/>
    </source>
</evidence>
<comment type="caution">
    <text evidence="5">The sequence shown here is derived from an EMBL/GenBank/DDBJ whole genome shotgun (WGS) entry which is preliminary data.</text>
</comment>
<sequence length="866" mass="98961">MFFIDSVTWRNFSLLFFIYTLCTSATSCFAQDLTFGDSITVAIAPEYDEVSKIHRFFFGENYRKIWAAPVKLKVFYLQQEKGGLSIVKQGGGMQTRSLRLADSTGNEWVLRSVEKYPERALPENMKAPVAKDVLTDLISTAHPYAQLAVPPLAEALHIPHTKPQIVYVPDDPALGKYRDNFANSVALFEQHGPVEEDTDNTFKVLDKLEEDNDNTVDQRLLLRARLLDLVIGDWDRHEDQWRWQQIEEENGDDHYYPIPRDRDQVFYNPSGLFPSIASRKWLMPKFQGFHEEIRDVKGFMFNARFFDRLFLYQLNEQDWREEINVVQSTLTDKLLMDAVKRLPDTVYALSGKEIVRKLIARRNSLTEEGLKYYRFLAKAVDIPASDKHERFEVKYGEGGLVTLTVIKIKKDGSRDKVLFQRIFHPDVTEEVRLYGRGGKDVFAVYGNNKSPIKVRMIGGGNTDTFNVADNFKNKDQLYVYDRSDKDNVFPSRSKAKLRISDDTLVNYYNPRSFAYDKLVPMATVGYNLDDGVLLGVGFNYTTHGFRKEPFAARHKLLVGHALATNAFFGRYSGYFTQLLGKYDVSLNVDARAPRNTINFFGVGNNTEYIKQGDNPIRFYRSRYSFINAEALLNSNAGKNIKLFAGFAGQFYYNRQSENTGRFITIYNEQNPQENVFSSKVYAGLVTGFEFDTRNNPILPAHGVYWNTSVRAMQQLNGQKSTYGQVQSQISFYLNPKNDTSFVVANRIGGGTTVGDPDFYQMLYLGGNENLRGFRNYRFAGESMLYHNIELRLKLFDFTTYLFPGSLGLIGFNDIGRVWTEGESSGKWHDGFGGGFYLVPAQLILIQGVIGFSGEETLPYLSVGLRF</sequence>
<accession>A0ABW4X1F4</accession>
<evidence type="ECO:0000256" key="3">
    <source>
        <dbReference type="SAM" id="SignalP"/>
    </source>
</evidence>
<evidence type="ECO:0000259" key="4">
    <source>
        <dbReference type="Pfam" id="PF01103"/>
    </source>
</evidence>
<dbReference type="EMBL" id="JBHUHV010000042">
    <property type="protein sequence ID" value="MFD2068105.1"/>
    <property type="molecule type" value="Genomic_DNA"/>
</dbReference>
<keyword evidence="6" id="KW-1185">Reference proteome</keyword>
<protein>
    <submittedName>
        <fullName evidence="5">BamA/TamA family outer membrane protein</fullName>
    </submittedName>
</protein>
<dbReference type="Gene3D" id="2.40.160.50">
    <property type="entry name" value="membrane protein fhac: a member of the omp85/tpsb transporter family"/>
    <property type="match status" value="1"/>
</dbReference>
<comment type="subcellular location">
    <subcellularLocation>
        <location evidence="1">Membrane</location>
    </subcellularLocation>
</comment>
<feature type="chain" id="PRO_5047227053" evidence="3">
    <location>
        <begin position="31"/>
        <end position="866"/>
    </location>
</feature>
<dbReference type="Pfam" id="PF01103">
    <property type="entry name" value="Omp85"/>
    <property type="match status" value="1"/>
</dbReference>
<keyword evidence="2" id="KW-0472">Membrane</keyword>
<dbReference type="RefSeq" id="WP_229963038.1">
    <property type="nucleotide sequence ID" value="NZ_JAJJWI010000045.1"/>
</dbReference>
<reference evidence="6" key="1">
    <citation type="journal article" date="2019" name="Int. J. Syst. Evol. Microbiol.">
        <title>The Global Catalogue of Microorganisms (GCM) 10K type strain sequencing project: providing services to taxonomists for standard genome sequencing and annotation.</title>
        <authorList>
            <consortium name="The Broad Institute Genomics Platform"/>
            <consortium name="The Broad Institute Genome Sequencing Center for Infectious Disease"/>
            <person name="Wu L."/>
            <person name="Ma J."/>
        </authorList>
    </citation>
    <scope>NUCLEOTIDE SEQUENCE [LARGE SCALE GENOMIC DNA]</scope>
    <source>
        <strain evidence="6">JCM 16545</strain>
    </source>
</reference>
<feature type="domain" description="Bacterial surface antigen (D15)" evidence="4">
    <location>
        <begin position="611"/>
        <end position="829"/>
    </location>
</feature>
<dbReference type="Proteomes" id="UP001597369">
    <property type="component" value="Unassembled WGS sequence"/>
</dbReference>
<name>A0ABW4X1F4_9BACT</name>
<keyword evidence="3" id="KW-0732">Signal</keyword>
<gene>
    <name evidence="5" type="ORF">ACFSKU_14515</name>
</gene>
<evidence type="ECO:0000313" key="6">
    <source>
        <dbReference type="Proteomes" id="UP001597369"/>
    </source>
</evidence>
<dbReference type="InterPro" id="IPR000184">
    <property type="entry name" value="Bac_surfAg_D15"/>
</dbReference>
<organism evidence="5 6">
    <name type="scientific">Pontibacter silvestris</name>
    <dbReference type="NCBI Taxonomy" id="2305183"/>
    <lineage>
        <taxon>Bacteria</taxon>
        <taxon>Pseudomonadati</taxon>
        <taxon>Bacteroidota</taxon>
        <taxon>Cytophagia</taxon>
        <taxon>Cytophagales</taxon>
        <taxon>Hymenobacteraceae</taxon>
        <taxon>Pontibacter</taxon>
    </lineage>
</organism>
<proteinExistence type="predicted"/>
<evidence type="ECO:0000256" key="1">
    <source>
        <dbReference type="ARBA" id="ARBA00004370"/>
    </source>
</evidence>
<evidence type="ECO:0000313" key="5">
    <source>
        <dbReference type="EMBL" id="MFD2068105.1"/>
    </source>
</evidence>